<protein>
    <recommendedName>
        <fullName evidence="6">Lipoprotein</fullName>
    </recommendedName>
</protein>
<dbReference type="EMBL" id="CTEE01000001">
    <property type="protein sequence ID" value="CQD09777.1"/>
    <property type="molecule type" value="Genomic_DNA"/>
</dbReference>
<sequence length="58" mass="5076">MNTRSKKILATLAAALIAVTLPAGCGSVTAGGTAGGGAVGGGATGGGGGGVIPPAMIP</sequence>
<keyword evidence="5" id="KW-1185">Reference proteome</keyword>
<dbReference type="Proteomes" id="UP001055171">
    <property type="component" value="Chromosome"/>
</dbReference>
<evidence type="ECO:0000256" key="1">
    <source>
        <dbReference type="SAM" id="SignalP"/>
    </source>
</evidence>
<gene>
    <name evidence="2" type="ORF">BN1232_01785</name>
    <name evidence="3" type="ORF">MJO58_07920</name>
</gene>
<reference evidence="2 4" key="1">
    <citation type="submission" date="2015-03" db="EMBL/GenBank/DDBJ databases">
        <authorList>
            <person name="Urmite Genomes"/>
        </authorList>
    </citation>
    <scope>NUCLEOTIDE SEQUENCE [LARGE SCALE GENOMIC DNA]</scope>
    <source>
        <strain evidence="2 4">CSUR P1491</strain>
    </source>
</reference>
<dbReference type="EMBL" id="CP092423">
    <property type="protein sequence ID" value="ULP43864.1"/>
    <property type="molecule type" value="Genomic_DNA"/>
</dbReference>
<feature type="chain" id="PRO_5039485209" description="Lipoprotein" evidence="1">
    <location>
        <begin position="26"/>
        <end position="58"/>
    </location>
</feature>
<dbReference type="RefSeq" id="WP_175364378.1">
    <property type="nucleotide sequence ID" value="NZ_CP092423.2"/>
</dbReference>
<evidence type="ECO:0000313" key="3">
    <source>
        <dbReference type="EMBL" id="ULP43864.1"/>
    </source>
</evidence>
<accession>A0A0E4GWI5</accession>
<dbReference type="AlphaFoldDB" id="A0A0E4GWI5"/>
<evidence type="ECO:0000313" key="4">
    <source>
        <dbReference type="Proteomes" id="UP000199251"/>
    </source>
</evidence>
<reference evidence="3" key="2">
    <citation type="submission" date="2022-08" db="EMBL/GenBank/DDBJ databases">
        <title>Complete genome sequence of 14 non-tuberculosis mycobacteria type-strains.</title>
        <authorList>
            <person name="Igarashi Y."/>
            <person name="Osugi A."/>
            <person name="Mitarai S."/>
        </authorList>
    </citation>
    <scope>NUCLEOTIDE SEQUENCE</scope>
    <source>
        <strain evidence="3">ATCC 51985</strain>
    </source>
</reference>
<evidence type="ECO:0000313" key="2">
    <source>
        <dbReference type="EMBL" id="CQD09777.1"/>
    </source>
</evidence>
<proteinExistence type="predicted"/>
<organism evidence="2 4">
    <name type="scientific">Mycobacterium lentiflavum</name>
    <dbReference type="NCBI Taxonomy" id="141349"/>
    <lineage>
        <taxon>Bacteria</taxon>
        <taxon>Bacillati</taxon>
        <taxon>Actinomycetota</taxon>
        <taxon>Actinomycetes</taxon>
        <taxon>Mycobacteriales</taxon>
        <taxon>Mycobacteriaceae</taxon>
        <taxon>Mycobacterium</taxon>
        <taxon>Mycobacterium simiae complex</taxon>
    </lineage>
</organism>
<evidence type="ECO:0000313" key="5">
    <source>
        <dbReference type="Proteomes" id="UP001055171"/>
    </source>
</evidence>
<keyword evidence="1" id="KW-0732">Signal</keyword>
<dbReference type="Proteomes" id="UP000199251">
    <property type="component" value="Unassembled WGS sequence"/>
</dbReference>
<name>A0A0E4GWI5_MYCLN</name>
<feature type="signal peptide" evidence="1">
    <location>
        <begin position="1"/>
        <end position="25"/>
    </location>
</feature>
<evidence type="ECO:0008006" key="6">
    <source>
        <dbReference type="Google" id="ProtNLM"/>
    </source>
</evidence>